<evidence type="ECO:0000256" key="1">
    <source>
        <dbReference type="ARBA" id="ARBA00000695"/>
    </source>
</evidence>
<protein>
    <recommendedName>
        <fullName evidence="5">pectate lyase</fullName>
        <ecNumber evidence="5">4.2.2.2</ecNumber>
    </recommendedName>
</protein>
<evidence type="ECO:0000259" key="12">
    <source>
        <dbReference type="SMART" id="SM00656"/>
    </source>
</evidence>
<organism evidence="13 14">
    <name type="scientific">Fusarium equiseti</name>
    <name type="common">Fusarium scirpi</name>
    <dbReference type="NCBI Taxonomy" id="61235"/>
    <lineage>
        <taxon>Eukaryota</taxon>
        <taxon>Fungi</taxon>
        <taxon>Dikarya</taxon>
        <taxon>Ascomycota</taxon>
        <taxon>Pezizomycotina</taxon>
        <taxon>Sordariomycetes</taxon>
        <taxon>Hypocreomycetidae</taxon>
        <taxon>Hypocreales</taxon>
        <taxon>Nectriaceae</taxon>
        <taxon>Fusarium</taxon>
        <taxon>Fusarium incarnatum-equiseti species complex</taxon>
    </lineage>
</organism>
<dbReference type="EMBL" id="CAJSTJ010000044">
    <property type="protein sequence ID" value="CAG7555150.1"/>
    <property type="molecule type" value="Genomic_DNA"/>
</dbReference>
<evidence type="ECO:0000256" key="11">
    <source>
        <dbReference type="RuleBase" id="RU361173"/>
    </source>
</evidence>
<accession>A0A8J2IDY3</accession>
<evidence type="ECO:0000256" key="7">
    <source>
        <dbReference type="ARBA" id="ARBA00022723"/>
    </source>
</evidence>
<sequence length="338" mass="36086">QHCLLNFSYKSILNMKFSSILTTVFATLATSSPLETRDALLKRQAAEACTVGYCTQNGGTTGGVKGQTVTVSTLTALQEAAKRDGPLTIIVNGKLTGSDRVRPTSDKTIIGASGSSLTGIGFYVRRQKNVILRNLKIAKVDASNGDAIGIDESTNVWVDHCDLSGDLSLGKDDLDGLLDISHGADWITVSNTYFHDHWKGSLIGHSDNNASEDKGKLHITYANNYWKNVSSRQPLIRFATVHLVNNYWDGILLSGVNTRMGAQVLVQSSAFANSVERAIFFADSKETGYAVVDDVDLGGSVNSAPKGTLTAASLPYKVTLLGSKKVASVIPSTAGQKL</sequence>
<gene>
    <name evidence="13" type="ORF">FEQUK3_LOCUS847</name>
</gene>
<evidence type="ECO:0000256" key="6">
    <source>
        <dbReference type="ARBA" id="ARBA00022525"/>
    </source>
</evidence>
<keyword evidence="10 11" id="KW-0456">Lyase</keyword>
<dbReference type="InterPro" id="IPR002022">
    <property type="entry name" value="Pec_lyase"/>
</dbReference>
<dbReference type="Pfam" id="PF00544">
    <property type="entry name" value="Pectate_lyase_4"/>
    <property type="match status" value="1"/>
</dbReference>
<dbReference type="FunFam" id="2.160.20.10:FF:000036">
    <property type="entry name" value="Pectate lyase A"/>
    <property type="match status" value="1"/>
</dbReference>
<dbReference type="Proteomes" id="UP000693738">
    <property type="component" value="Unassembled WGS sequence"/>
</dbReference>
<evidence type="ECO:0000256" key="10">
    <source>
        <dbReference type="ARBA" id="ARBA00023239"/>
    </source>
</evidence>
<evidence type="ECO:0000256" key="8">
    <source>
        <dbReference type="ARBA" id="ARBA00022729"/>
    </source>
</evidence>
<keyword evidence="8" id="KW-0732">Signal</keyword>
<dbReference type="GO" id="GO:0046872">
    <property type="term" value="F:metal ion binding"/>
    <property type="evidence" value="ECO:0007669"/>
    <property type="project" value="UniProtKB-KW"/>
</dbReference>
<dbReference type="AlphaFoldDB" id="A0A8J2IDY3"/>
<evidence type="ECO:0000313" key="13">
    <source>
        <dbReference type="EMBL" id="CAG7555150.1"/>
    </source>
</evidence>
<feature type="domain" description="Pectate lyase" evidence="12">
    <location>
        <begin position="67"/>
        <end position="277"/>
    </location>
</feature>
<keyword evidence="11" id="KW-0624">Polysaccharide degradation</keyword>
<evidence type="ECO:0000256" key="2">
    <source>
        <dbReference type="ARBA" id="ARBA00001913"/>
    </source>
</evidence>
<keyword evidence="11" id="KW-0119">Carbohydrate metabolism</keyword>
<evidence type="ECO:0000256" key="9">
    <source>
        <dbReference type="ARBA" id="ARBA00022837"/>
    </source>
</evidence>
<dbReference type="EC" id="4.2.2.2" evidence="5"/>
<evidence type="ECO:0000256" key="5">
    <source>
        <dbReference type="ARBA" id="ARBA00012272"/>
    </source>
</evidence>
<dbReference type="GO" id="GO:0030570">
    <property type="term" value="F:pectate lyase activity"/>
    <property type="evidence" value="ECO:0007669"/>
    <property type="project" value="UniProtKB-EC"/>
</dbReference>
<comment type="caution">
    <text evidence="13">The sequence shown here is derived from an EMBL/GenBank/DDBJ whole genome shotgun (WGS) entry which is preliminary data.</text>
</comment>
<dbReference type="SMART" id="SM00656">
    <property type="entry name" value="Amb_all"/>
    <property type="match status" value="1"/>
</dbReference>
<feature type="non-terminal residue" evidence="13">
    <location>
        <position position="338"/>
    </location>
</feature>
<keyword evidence="7" id="KW-0479">Metal-binding</keyword>
<dbReference type="PANTHER" id="PTHR31683">
    <property type="entry name" value="PECTATE LYASE 18-RELATED"/>
    <property type="match status" value="1"/>
</dbReference>
<keyword evidence="6 11" id="KW-0964">Secreted</keyword>
<comment type="similarity">
    <text evidence="4 11">Belongs to the polysaccharide lyase 1 family.</text>
</comment>
<dbReference type="GO" id="GO:0000272">
    <property type="term" value="P:polysaccharide catabolic process"/>
    <property type="evidence" value="ECO:0007669"/>
    <property type="project" value="UniProtKB-KW"/>
</dbReference>
<name>A0A8J2IDY3_FUSEQ</name>
<evidence type="ECO:0000256" key="3">
    <source>
        <dbReference type="ARBA" id="ARBA00004613"/>
    </source>
</evidence>
<reference evidence="13" key="1">
    <citation type="submission" date="2021-05" db="EMBL/GenBank/DDBJ databases">
        <authorList>
            <person name="Khan N."/>
        </authorList>
    </citation>
    <scope>NUCLEOTIDE SEQUENCE</scope>
</reference>
<dbReference type="GO" id="GO:0005576">
    <property type="term" value="C:extracellular region"/>
    <property type="evidence" value="ECO:0007669"/>
    <property type="project" value="UniProtKB-SubCell"/>
</dbReference>
<dbReference type="PANTHER" id="PTHR31683:SF18">
    <property type="entry name" value="PECTATE LYASE 21-RELATED"/>
    <property type="match status" value="1"/>
</dbReference>
<comment type="cofactor">
    <cofactor evidence="2">
        <name>Ca(2+)</name>
        <dbReference type="ChEBI" id="CHEBI:29108"/>
    </cofactor>
</comment>
<keyword evidence="9" id="KW-0106">Calcium</keyword>
<evidence type="ECO:0000313" key="14">
    <source>
        <dbReference type="Proteomes" id="UP000693738"/>
    </source>
</evidence>
<dbReference type="InterPro" id="IPR045032">
    <property type="entry name" value="PEL"/>
</dbReference>
<comment type="catalytic activity">
    <reaction evidence="1">
        <text>Eliminative cleavage of (1-&gt;4)-alpha-D-galacturonan to give oligosaccharides with 4-deoxy-alpha-D-galact-4-enuronosyl groups at their non-reducing ends.</text>
        <dbReference type="EC" id="4.2.2.2"/>
    </reaction>
</comment>
<proteinExistence type="inferred from homology"/>
<evidence type="ECO:0000256" key="4">
    <source>
        <dbReference type="ARBA" id="ARBA00010980"/>
    </source>
</evidence>
<comment type="subcellular location">
    <subcellularLocation>
        <location evidence="3 11">Secreted</location>
    </subcellularLocation>
</comment>